<dbReference type="OrthoDB" id="9751516at2759"/>
<organism evidence="4 5">
    <name type="scientific">Myotis myotis</name>
    <name type="common">Greater mouse-eared bat</name>
    <name type="synonym">Vespertilio myotis</name>
    <dbReference type="NCBI Taxonomy" id="51298"/>
    <lineage>
        <taxon>Eukaryota</taxon>
        <taxon>Metazoa</taxon>
        <taxon>Chordata</taxon>
        <taxon>Craniata</taxon>
        <taxon>Vertebrata</taxon>
        <taxon>Euteleostomi</taxon>
        <taxon>Mammalia</taxon>
        <taxon>Eutheria</taxon>
        <taxon>Laurasiatheria</taxon>
        <taxon>Chiroptera</taxon>
        <taxon>Yangochiroptera</taxon>
        <taxon>Vespertilionidae</taxon>
        <taxon>Myotis</taxon>
    </lineage>
</organism>
<dbReference type="GO" id="GO:0008270">
    <property type="term" value="F:zinc ion binding"/>
    <property type="evidence" value="ECO:0007669"/>
    <property type="project" value="UniProtKB-KW"/>
</dbReference>
<dbReference type="Proteomes" id="UP000527355">
    <property type="component" value="Unassembled WGS sequence"/>
</dbReference>
<evidence type="ECO:0000313" key="5">
    <source>
        <dbReference type="Proteomes" id="UP000527355"/>
    </source>
</evidence>
<evidence type="ECO:0000313" key="4">
    <source>
        <dbReference type="EMBL" id="KAF6292031.1"/>
    </source>
</evidence>
<comment type="caution">
    <text evidence="4">The sequence shown here is derived from an EMBL/GenBank/DDBJ whole genome shotgun (WGS) entry which is preliminary data.</text>
</comment>
<sequence length="214" mass="23188">MTETREPAETGGYASLEEDDEDLSPGPEHSSNSEYTHSEPDSEEEEDEEEEEEETTDDPEYDPGYKVKQRLGGGRGGPSHRALRAAQPPDPPAQPCQLCGRSSLGEAPPGTPPCRLRCPAAAPQEAPAPEGRVLGKGEREGEPPRAGEGQGQPAGREEEQDEDEEGTYHCMECEDSFDSLGELHGHFMLHARGEVQAEPLPSSLAGRARWEEEG</sequence>
<reference evidence="4 5" key="1">
    <citation type="journal article" date="2020" name="Nature">
        <title>Six reference-quality genomes reveal evolution of bat adaptations.</title>
        <authorList>
            <person name="Jebb D."/>
            <person name="Huang Z."/>
            <person name="Pippel M."/>
            <person name="Hughes G.M."/>
            <person name="Lavrichenko K."/>
            <person name="Devanna P."/>
            <person name="Winkler S."/>
            <person name="Jermiin L.S."/>
            <person name="Skirmuntt E.C."/>
            <person name="Katzourakis A."/>
            <person name="Burkitt-Gray L."/>
            <person name="Ray D.A."/>
            <person name="Sullivan K.A.M."/>
            <person name="Roscito J.G."/>
            <person name="Kirilenko B.M."/>
            <person name="Davalos L.M."/>
            <person name="Corthals A.P."/>
            <person name="Power M.L."/>
            <person name="Jones G."/>
            <person name="Ransome R.D."/>
            <person name="Dechmann D.K.N."/>
            <person name="Locatelli A.G."/>
            <person name="Puechmaille S.J."/>
            <person name="Fedrigo O."/>
            <person name="Jarvis E.D."/>
            <person name="Hiller M."/>
            <person name="Vernes S.C."/>
            <person name="Myers E.W."/>
            <person name="Teeling E.C."/>
        </authorList>
    </citation>
    <scope>NUCLEOTIDE SEQUENCE [LARGE SCALE GENOMIC DNA]</scope>
    <source>
        <strain evidence="4">MMyoMyo1</strain>
        <tissue evidence="4">Flight muscle</tissue>
    </source>
</reference>
<protein>
    <submittedName>
        <fullName evidence="4">Zinc finger protein 428</fullName>
    </submittedName>
</protein>
<dbReference type="PANTHER" id="PTHR36862:SF1">
    <property type="entry name" value="ZINC FINGER PROTEIN 428"/>
    <property type="match status" value="1"/>
</dbReference>
<feature type="domain" description="C2H2-type" evidence="3">
    <location>
        <begin position="168"/>
        <end position="195"/>
    </location>
</feature>
<feature type="compositionally biased region" description="Basic and acidic residues" evidence="2">
    <location>
        <begin position="133"/>
        <end position="145"/>
    </location>
</feature>
<dbReference type="PROSITE" id="PS50157">
    <property type="entry name" value="ZINC_FINGER_C2H2_2"/>
    <property type="match status" value="1"/>
</dbReference>
<dbReference type="InterPro" id="IPR038977">
    <property type="entry name" value="ZNF428"/>
</dbReference>
<keyword evidence="5" id="KW-1185">Reference proteome</keyword>
<gene>
    <name evidence="4" type="ORF">mMyoMyo1_021046</name>
</gene>
<accession>A0A7J7SUG9</accession>
<feature type="compositionally biased region" description="Low complexity" evidence="2">
    <location>
        <begin position="113"/>
        <end position="130"/>
    </location>
</feature>
<dbReference type="PANTHER" id="PTHR36862">
    <property type="entry name" value="ZINC FINGER PROTEIN 428"/>
    <property type="match status" value="1"/>
</dbReference>
<name>A0A7J7SUG9_MYOMY</name>
<dbReference type="VEuPathDB" id="HostDB:LOC118673230"/>
<keyword evidence="1" id="KW-0863">Zinc-finger</keyword>
<evidence type="ECO:0000256" key="1">
    <source>
        <dbReference type="PROSITE-ProRule" id="PRU00042"/>
    </source>
</evidence>
<feature type="compositionally biased region" description="Acidic residues" evidence="2">
    <location>
        <begin position="41"/>
        <end position="61"/>
    </location>
</feature>
<keyword evidence="1" id="KW-0862">Zinc</keyword>
<evidence type="ECO:0000256" key="2">
    <source>
        <dbReference type="SAM" id="MobiDB-lite"/>
    </source>
</evidence>
<evidence type="ECO:0000259" key="3">
    <source>
        <dbReference type="PROSITE" id="PS50157"/>
    </source>
</evidence>
<dbReference type="PROSITE" id="PS00028">
    <property type="entry name" value="ZINC_FINGER_C2H2_1"/>
    <property type="match status" value="1"/>
</dbReference>
<dbReference type="EMBL" id="JABWUV010000018">
    <property type="protein sequence ID" value="KAF6292031.1"/>
    <property type="molecule type" value="Genomic_DNA"/>
</dbReference>
<dbReference type="InterPro" id="IPR013087">
    <property type="entry name" value="Znf_C2H2_type"/>
</dbReference>
<keyword evidence="1" id="KW-0479">Metal-binding</keyword>
<feature type="region of interest" description="Disordered" evidence="2">
    <location>
        <begin position="1"/>
        <end position="170"/>
    </location>
</feature>
<dbReference type="AlphaFoldDB" id="A0A7J7SUG9"/>
<proteinExistence type="predicted"/>